<proteinExistence type="predicted"/>
<dbReference type="EMBL" id="BKCG01000004">
    <property type="protein sequence ID" value="GER59716.1"/>
    <property type="molecule type" value="Genomic_DNA"/>
</dbReference>
<evidence type="ECO:0000313" key="1">
    <source>
        <dbReference type="EMBL" id="GER59716.1"/>
    </source>
</evidence>
<dbReference type="InterPro" id="IPR024079">
    <property type="entry name" value="MetalloPept_cat_dom_sf"/>
</dbReference>
<organism evidence="1 2">
    <name type="scientific">Patiriisocius marinus</name>
    <dbReference type="NCBI Taxonomy" id="1397112"/>
    <lineage>
        <taxon>Bacteria</taxon>
        <taxon>Pseudomonadati</taxon>
        <taxon>Bacteroidota</taxon>
        <taxon>Flavobacteriia</taxon>
        <taxon>Flavobacteriales</taxon>
        <taxon>Flavobacteriaceae</taxon>
        <taxon>Patiriisocius</taxon>
    </lineage>
</organism>
<name>A0A5J4IXQ1_9FLAO</name>
<gene>
    <name evidence="1" type="ORF">ULMA_18240</name>
</gene>
<dbReference type="RefSeq" id="WP_151674171.1">
    <property type="nucleotide sequence ID" value="NZ_BKCG01000004.1"/>
</dbReference>
<evidence type="ECO:0000313" key="2">
    <source>
        <dbReference type="Proteomes" id="UP000326509"/>
    </source>
</evidence>
<sequence length="257" mass="29153">MNECTVRGNAACVQDSEYSRYAFFDENCDYITGSSDCQGTLYVITPEDLRNFMLYSPNLCKDNFSIGQAIRIRETINNDSNGDFLAAETAISALYEPYKGTYYQGGPLLPASENPLFQPGFDYWFVACNGSFPQPADYDENFSYNLQNKIAHYTKYEEDYTAIIHPNHTAIKIKQVEIALGYLNIQKCYNNFNMAPGSGRYTKFNDGVFNTNITVQELDSLQINSPNMINNLQPGLYTIEKNYENGAKQETVIIKEN</sequence>
<dbReference type="Proteomes" id="UP000326509">
    <property type="component" value="Unassembled WGS sequence"/>
</dbReference>
<dbReference type="GO" id="GO:0008237">
    <property type="term" value="F:metallopeptidase activity"/>
    <property type="evidence" value="ECO:0007669"/>
    <property type="project" value="InterPro"/>
</dbReference>
<dbReference type="AlphaFoldDB" id="A0A5J4IXQ1"/>
<comment type="caution">
    <text evidence="1">The sequence shown here is derived from an EMBL/GenBank/DDBJ whole genome shotgun (WGS) entry which is preliminary data.</text>
</comment>
<protein>
    <submittedName>
        <fullName evidence="1">Uncharacterized protein</fullName>
    </submittedName>
</protein>
<keyword evidence="2" id="KW-1185">Reference proteome</keyword>
<accession>A0A5J4IXQ1</accession>
<dbReference type="Gene3D" id="3.40.390.10">
    <property type="entry name" value="Collagenase (Catalytic Domain)"/>
    <property type="match status" value="1"/>
</dbReference>
<dbReference type="OrthoDB" id="9801077at2"/>
<reference evidence="1 2" key="1">
    <citation type="submission" date="2019-08" db="EMBL/GenBank/DDBJ databases">
        <title>Draft genome sequence of Ulvibacter marinus type strain NBRC 109484.</title>
        <authorList>
            <person name="Kawano K."/>
            <person name="Ushijima N."/>
            <person name="Kihara M."/>
            <person name="Itoh H."/>
        </authorList>
    </citation>
    <scope>NUCLEOTIDE SEQUENCE [LARGE SCALE GENOMIC DNA]</scope>
    <source>
        <strain evidence="1 2">NBRC 109484</strain>
    </source>
</reference>